<dbReference type="STRING" id="61395.A0A1Y1WLI4"/>
<feature type="region of interest" description="Disordered" evidence="2">
    <location>
        <begin position="385"/>
        <end position="412"/>
    </location>
</feature>
<dbReference type="GeneID" id="63800282"/>
<evidence type="ECO:0000256" key="1">
    <source>
        <dbReference type="SAM" id="Coils"/>
    </source>
</evidence>
<feature type="coiled-coil region" evidence="1">
    <location>
        <begin position="274"/>
        <end position="381"/>
    </location>
</feature>
<dbReference type="EMBL" id="MCFD01000001">
    <property type="protein sequence ID" value="ORX74431.1"/>
    <property type="molecule type" value="Genomic_DNA"/>
</dbReference>
<protein>
    <submittedName>
        <fullName evidence="3">Uncharacterized protein</fullName>
    </submittedName>
</protein>
<proteinExistence type="predicted"/>
<name>A0A1Y1WLI4_9FUNG</name>
<dbReference type="Proteomes" id="UP000193922">
    <property type="component" value="Unassembled WGS sequence"/>
</dbReference>
<dbReference type="SUPFAM" id="SSF90257">
    <property type="entry name" value="Myosin rod fragments"/>
    <property type="match status" value="1"/>
</dbReference>
<feature type="coiled-coil region" evidence="1">
    <location>
        <begin position="81"/>
        <end position="108"/>
    </location>
</feature>
<accession>A0A1Y1WLI4</accession>
<keyword evidence="1" id="KW-0175">Coiled coil</keyword>
<reference evidence="3 4" key="1">
    <citation type="submission" date="2016-07" db="EMBL/GenBank/DDBJ databases">
        <title>Pervasive Adenine N6-methylation of Active Genes in Fungi.</title>
        <authorList>
            <consortium name="DOE Joint Genome Institute"/>
            <person name="Mondo S.J."/>
            <person name="Dannebaum R.O."/>
            <person name="Kuo R.C."/>
            <person name="Labutti K."/>
            <person name="Haridas S."/>
            <person name="Kuo A."/>
            <person name="Salamov A."/>
            <person name="Ahrendt S.R."/>
            <person name="Lipzen A."/>
            <person name="Sullivan W."/>
            <person name="Andreopoulos W.B."/>
            <person name="Clum A."/>
            <person name="Lindquist E."/>
            <person name="Daum C."/>
            <person name="Ramamoorthy G.K."/>
            <person name="Gryganskyi A."/>
            <person name="Culley D."/>
            <person name="Magnuson J.K."/>
            <person name="James T.Y."/>
            <person name="O'Malley M.A."/>
            <person name="Stajich J.E."/>
            <person name="Spatafora J.W."/>
            <person name="Visel A."/>
            <person name="Grigoriev I.V."/>
        </authorList>
    </citation>
    <scope>NUCLEOTIDE SEQUENCE [LARGE SCALE GENOMIC DNA]</scope>
    <source>
        <strain evidence="3 4">ATCC 12442</strain>
    </source>
</reference>
<feature type="compositionally biased region" description="Basic and acidic residues" evidence="2">
    <location>
        <begin position="1"/>
        <end position="11"/>
    </location>
</feature>
<evidence type="ECO:0000313" key="3">
    <source>
        <dbReference type="EMBL" id="ORX74431.1"/>
    </source>
</evidence>
<sequence>MLSESELKDQDFSSSDEDEFGKEGCVPSGDVATQQRLIQKQQREIFDMNMRMKMMTEAMSKTTRQPFETLLDNYQRTCASNRRANRELEVLRAQIAELKGQCAELTDQAANPPPCALAHGMTDEEQAQFDDLQYELESCRQKLEDEMSIGARLRDNLAEKDALLREQQESLVRERQRADRLKKTYEKQLATANATAKSDAAQHKATSTAADASPFRVRAGTATTTSETLTLRAPSELSGGDDHMSLSTARFSHAATAIGSRYDAMSKTELIGLVEVLETENSRLHASVSNMEKELSRMRAETKSYEEQRDTMLGTIRNLQREEVRASANPIEIDELQHRNQILEEECDGLREKCSALERQLDDVQRQLEDVQREISADVKEMFRDGDSDTDEFMDAEGSGMETEEGGGQRRSADFRGIGAAQKAQISQLELENRHLRTNADLLEQQVLDLQQKLKSESSRFYQLSHEYLRPVLREITVDAAQAERADAYVRQWGTQSSVGLAADCQHEAPSKRSKSQGMLCSYETIDSSQSSMLDHDALAGLDLSKISSYDEFNGAESVDSLQEPLRPAPSGRADGAASRSSELEWRNSIKSFASGM</sequence>
<evidence type="ECO:0000313" key="4">
    <source>
        <dbReference type="Proteomes" id="UP000193922"/>
    </source>
</evidence>
<comment type="caution">
    <text evidence="3">The sequence shown here is derived from an EMBL/GenBank/DDBJ whole genome shotgun (WGS) entry which is preliminary data.</text>
</comment>
<keyword evidence="4" id="KW-1185">Reference proteome</keyword>
<feature type="region of interest" description="Disordered" evidence="2">
    <location>
        <begin position="558"/>
        <end position="584"/>
    </location>
</feature>
<evidence type="ECO:0000256" key="2">
    <source>
        <dbReference type="SAM" id="MobiDB-lite"/>
    </source>
</evidence>
<feature type="compositionally biased region" description="Low complexity" evidence="2">
    <location>
        <begin position="569"/>
        <end position="581"/>
    </location>
</feature>
<feature type="region of interest" description="Disordered" evidence="2">
    <location>
        <begin position="1"/>
        <end position="28"/>
    </location>
</feature>
<dbReference type="AlphaFoldDB" id="A0A1Y1WLI4"/>
<dbReference type="OrthoDB" id="5554021at2759"/>
<feature type="coiled-coil region" evidence="1">
    <location>
        <begin position="426"/>
        <end position="460"/>
    </location>
</feature>
<dbReference type="Gene3D" id="1.10.287.1490">
    <property type="match status" value="1"/>
</dbReference>
<dbReference type="RefSeq" id="XP_040747642.1">
    <property type="nucleotide sequence ID" value="XM_040883634.1"/>
</dbReference>
<organism evidence="3 4">
    <name type="scientific">Linderina pennispora</name>
    <dbReference type="NCBI Taxonomy" id="61395"/>
    <lineage>
        <taxon>Eukaryota</taxon>
        <taxon>Fungi</taxon>
        <taxon>Fungi incertae sedis</taxon>
        <taxon>Zoopagomycota</taxon>
        <taxon>Kickxellomycotina</taxon>
        <taxon>Kickxellomycetes</taxon>
        <taxon>Kickxellales</taxon>
        <taxon>Kickxellaceae</taxon>
        <taxon>Linderina</taxon>
    </lineage>
</organism>
<gene>
    <name evidence="3" type="ORF">DL89DRAFT_15909</name>
</gene>
<feature type="coiled-coil region" evidence="1">
    <location>
        <begin position="164"/>
        <end position="195"/>
    </location>
</feature>